<evidence type="ECO:0000256" key="1">
    <source>
        <dbReference type="ARBA" id="ARBA00010669"/>
    </source>
</evidence>
<dbReference type="Gene3D" id="3.40.140.10">
    <property type="entry name" value="Cytidine Deaminase, domain 2"/>
    <property type="match status" value="1"/>
</dbReference>
<sequence>MQKDLKKWMGNALLEAEKSFLINEVPIGAVVVHNNQVIGRAHNLIEISQNPTFHAEMLAIQEACNNLHSWRLNDCDMYVTIEPCLMCAGAICSSRINHLYYGAPNRKFGAIESLYHVLDNQQLNHHVSVKGGILDDQASNLMKAFFKRARRRK</sequence>
<dbReference type="EC" id="3.5.4.33" evidence="8"/>
<protein>
    <recommendedName>
        <fullName evidence="8">tRNA-specific adenosine deaminase</fullName>
        <ecNumber evidence="8">3.5.4.33</ecNumber>
    </recommendedName>
</protein>
<feature type="binding site" evidence="8">
    <location>
        <position position="84"/>
    </location>
    <ligand>
        <name>Zn(2+)</name>
        <dbReference type="ChEBI" id="CHEBI:29105"/>
        <note>catalytic</note>
    </ligand>
</feature>
<dbReference type="InterPro" id="IPR058535">
    <property type="entry name" value="MafB19-deam"/>
</dbReference>
<comment type="cofactor">
    <cofactor evidence="8">
        <name>Zn(2+)</name>
        <dbReference type="ChEBI" id="CHEBI:29105"/>
    </cofactor>
    <text evidence="8">Binds 1 zinc ion per subunit.</text>
</comment>
<dbReference type="FunFam" id="3.40.140.10:FF:000005">
    <property type="entry name" value="tRNA-specific adenosine deaminase"/>
    <property type="match status" value="1"/>
</dbReference>
<dbReference type="Proteomes" id="UP001144204">
    <property type="component" value="Unassembled WGS sequence"/>
</dbReference>
<dbReference type="EMBL" id="BRPL01000002">
    <property type="protein sequence ID" value="GLB47165.1"/>
    <property type="molecule type" value="Genomic_DNA"/>
</dbReference>
<comment type="subunit">
    <text evidence="2 8">Homodimer.</text>
</comment>
<evidence type="ECO:0000256" key="2">
    <source>
        <dbReference type="ARBA" id="ARBA00011738"/>
    </source>
</evidence>
<dbReference type="PANTHER" id="PTHR11079:SF179">
    <property type="entry name" value="TRNA(ADENINE(34)) DEAMINASE, CHLOROPLASTIC"/>
    <property type="match status" value="1"/>
</dbReference>
<evidence type="ECO:0000259" key="9">
    <source>
        <dbReference type="PROSITE" id="PS51747"/>
    </source>
</evidence>
<dbReference type="PROSITE" id="PS51747">
    <property type="entry name" value="CYT_DCMP_DEAMINASES_2"/>
    <property type="match status" value="1"/>
</dbReference>
<comment type="caution">
    <text evidence="10">The sequence shown here is derived from an EMBL/GenBank/DDBJ whole genome shotgun (WGS) entry which is preliminary data.</text>
</comment>
<keyword evidence="6 8" id="KW-0862">Zinc</keyword>
<dbReference type="CDD" id="cd01285">
    <property type="entry name" value="nucleoside_deaminase"/>
    <property type="match status" value="1"/>
</dbReference>
<comment type="catalytic activity">
    <reaction evidence="7 8">
        <text>adenosine(34) in tRNA + H2O + H(+) = inosine(34) in tRNA + NH4(+)</text>
        <dbReference type="Rhea" id="RHEA:43168"/>
        <dbReference type="Rhea" id="RHEA-COMP:10373"/>
        <dbReference type="Rhea" id="RHEA-COMP:10374"/>
        <dbReference type="ChEBI" id="CHEBI:15377"/>
        <dbReference type="ChEBI" id="CHEBI:15378"/>
        <dbReference type="ChEBI" id="CHEBI:28938"/>
        <dbReference type="ChEBI" id="CHEBI:74411"/>
        <dbReference type="ChEBI" id="CHEBI:82852"/>
        <dbReference type="EC" id="3.5.4.33"/>
    </reaction>
</comment>
<proteinExistence type="inferred from homology"/>
<evidence type="ECO:0000256" key="6">
    <source>
        <dbReference type="ARBA" id="ARBA00022833"/>
    </source>
</evidence>
<dbReference type="PANTHER" id="PTHR11079">
    <property type="entry name" value="CYTOSINE DEAMINASE FAMILY MEMBER"/>
    <property type="match status" value="1"/>
</dbReference>
<dbReference type="GO" id="GO:0008270">
    <property type="term" value="F:zinc ion binding"/>
    <property type="evidence" value="ECO:0007669"/>
    <property type="project" value="UniProtKB-UniRule"/>
</dbReference>
<dbReference type="HAMAP" id="MF_00972">
    <property type="entry name" value="tRNA_aden_deaminase"/>
    <property type="match status" value="1"/>
</dbReference>
<feature type="binding site" evidence="8">
    <location>
        <position position="87"/>
    </location>
    <ligand>
        <name>Zn(2+)</name>
        <dbReference type="ChEBI" id="CHEBI:29105"/>
        <note>catalytic</note>
    </ligand>
</feature>
<feature type="active site" description="Proton donor" evidence="8">
    <location>
        <position position="56"/>
    </location>
</feature>
<dbReference type="SUPFAM" id="SSF53927">
    <property type="entry name" value="Cytidine deaminase-like"/>
    <property type="match status" value="1"/>
</dbReference>
<keyword evidence="3 8" id="KW-0819">tRNA processing</keyword>
<dbReference type="AlphaFoldDB" id="A0A9W6ESU9"/>
<accession>A0A9W6ESU9</accession>
<dbReference type="InterPro" id="IPR028883">
    <property type="entry name" value="tRNA_aden_deaminase"/>
</dbReference>
<dbReference type="Pfam" id="PF14437">
    <property type="entry name" value="MafB19-deam"/>
    <property type="match status" value="1"/>
</dbReference>
<comment type="function">
    <text evidence="8">Catalyzes the deamination of adenosine to inosine at the wobble position 34 of tRNA(Arg2).</text>
</comment>
<keyword evidence="11" id="KW-1185">Reference proteome</keyword>
<dbReference type="InterPro" id="IPR016192">
    <property type="entry name" value="APOBEC/CMP_deaminase_Zn-bd"/>
</dbReference>
<evidence type="ECO:0000256" key="7">
    <source>
        <dbReference type="ARBA" id="ARBA00048045"/>
    </source>
</evidence>
<evidence type="ECO:0000313" key="10">
    <source>
        <dbReference type="EMBL" id="GLB47165.1"/>
    </source>
</evidence>
<dbReference type="InterPro" id="IPR002125">
    <property type="entry name" value="CMP_dCMP_dom"/>
</dbReference>
<feature type="domain" description="CMP/dCMP-type deaminase" evidence="9">
    <location>
        <begin position="3"/>
        <end position="114"/>
    </location>
</feature>
<comment type="similarity">
    <text evidence="1">Belongs to the cytidine and deoxycytidylate deaminase family. ADAT2 subfamily.</text>
</comment>
<evidence type="ECO:0000256" key="3">
    <source>
        <dbReference type="ARBA" id="ARBA00022694"/>
    </source>
</evidence>
<evidence type="ECO:0000256" key="5">
    <source>
        <dbReference type="ARBA" id="ARBA00022801"/>
    </source>
</evidence>
<gene>
    <name evidence="8 10" type="primary">tadA</name>
    <name evidence="10" type="ORF">WR164_11440</name>
</gene>
<evidence type="ECO:0000256" key="4">
    <source>
        <dbReference type="ARBA" id="ARBA00022723"/>
    </source>
</evidence>
<keyword evidence="4 8" id="KW-0479">Metal-binding</keyword>
<reference evidence="10" key="1">
    <citation type="submission" date="2022-07" db="EMBL/GenBank/DDBJ databases">
        <authorList>
            <person name="Kouya T."/>
            <person name="Ishiyama Y."/>
        </authorList>
    </citation>
    <scope>NUCLEOTIDE SEQUENCE</scope>
    <source>
        <strain evidence="10">WR16-4</strain>
    </source>
</reference>
<keyword evidence="5 8" id="KW-0378">Hydrolase</keyword>
<dbReference type="GO" id="GO:0052717">
    <property type="term" value="F:tRNA-specific adenosine-34 deaminase activity"/>
    <property type="evidence" value="ECO:0007669"/>
    <property type="project" value="UniProtKB-UniRule"/>
</dbReference>
<evidence type="ECO:0000313" key="11">
    <source>
        <dbReference type="Proteomes" id="UP001144204"/>
    </source>
</evidence>
<feature type="binding site" evidence="8">
    <location>
        <position position="54"/>
    </location>
    <ligand>
        <name>Zn(2+)</name>
        <dbReference type="ChEBI" id="CHEBI:29105"/>
        <note>catalytic</note>
    </ligand>
</feature>
<reference evidence="10" key="2">
    <citation type="journal article" date="2023" name="PLoS ONE">
        <title>Philodulcilactobacillus myokoensis gen. nov., sp. nov., a fructophilic, acidophilic, and agar-phobic lactic acid bacterium isolated from fermented vegetable extracts.</title>
        <authorList>
            <person name="Kouya T."/>
            <person name="Ishiyama Y."/>
            <person name="Ohashi S."/>
            <person name="Kumakubo R."/>
            <person name="Yamazaki T."/>
            <person name="Otaki T."/>
        </authorList>
    </citation>
    <scope>NUCLEOTIDE SEQUENCE</scope>
    <source>
        <strain evidence="10">WR16-4</strain>
    </source>
</reference>
<dbReference type="RefSeq" id="WP_286136623.1">
    <property type="nucleotide sequence ID" value="NZ_BRPL01000002.1"/>
</dbReference>
<dbReference type="InterPro" id="IPR016193">
    <property type="entry name" value="Cytidine_deaminase-like"/>
</dbReference>
<evidence type="ECO:0000256" key="8">
    <source>
        <dbReference type="HAMAP-Rule" id="MF_00972"/>
    </source>
</evidence>
<dbReference type="GO" id="GO:0002100">
    <property type="term" value="P:tRNA wobble adenosine to inosine editing"/>
    <property type="evidence" value="ECO:0007669"/>
    <property type="project" value="UniProtKB-UniRule"/>
</dbReference>
<name>A0A9W6ESU9_9LACO</name>
<organism evidence="10 11">
    <name type="scientific">Philodulcilactobacillus myokoensis</name>
    <dbReference type="NCBI Taxonomy" id="2929573"/>
    <lineage>
        <taxon>Bacteria</taxon>
        <taxon>Bacillati</taxon>
        <taxon>Bacillota</taxon>
        <taxon>Bacilli</taxon>
        <taxon>Lactobacillales</taxon>
        <taxon>Lactobacillaceae</taxon>
        <taxon>Philodulcilactobacillus</taxon>
    </lineage>
</organism>
<dbReference type="PROSITE" id="PS00903">
    <property type="entry name" value="CYT_DCMP_DEAMINASES_1"/>
    <property type="match status" value="1"/>
</dbReference>